<dbReference type="SUPFAM" id="SSF53474">
    <property type="entry name" value="alpha/beta-Hydrolases"/>
    <property type="match status" value="1"/>
</dbReference>
<feature type="domain" description="AB hydrolase-1" evidence="2">
    <location>
        <begin position="14"/>
        <end position="239"/>
    </location>
</feature>
<evidence type="ECO:0000259" key="2">
    <source>
        <dbReference type="Pfam" id="PF00561"/>
    </source>
</evidence>
<dbReference type="EMBL" id="CP106738">
    <property type="protein sequence ID" value="UXX82917.1"/>
    <property type="molecule type" value="Genomic_DNA"/>
</dbReference>
<reference evidence="3" key="1">
    <citation type="submission" date="2022-10" db="EMBL/GenBank/DDBJ databases">
        <title>Roseovarius pelagicus sp. nov., isolated from Arctic seawater.</title>
        <authorList>
            <person name="Hong Y.W."/>
            <person name="Hwang C.Y."/>
        </authorList>
    </citation>
    <scope>NUCLEOTIDE SEQUENCE</scope>
    <source>
        <strain evidence="3">HL-MP18</strain>
    </source>
</reference>
<dbReference type="Pfam" id="PF00561">
    <property type="entry name" value="Abhydrolase_1"/>
    <property type="match status" value="1"/>
</dbReference>
<gene>
    <name evidence="3" type="ORF">N7U68_17820</name>
</gene>
<dbReference type="InterPro" id="IPR000073">
    <property type="entry name" value="AB_hydrolase_1"/>
</dbReference>
<evidence type="ECO:0000313" key="3">
    <source>
        <dbReference type="EMBL" id="UXX82917.1"/>
    </source>
</evidence>
<dbReference type="RefSeq" id="WP_263047689.1">
    <property type="nucleotide sequence ID" value="NZ_CP106738.1"/>
</dbReference>
<evidence type="ECO:0000256" key="1">
    <source>
        <dbReference type="ARBA" id="ARBA00022801"/>
    </source>
</evidence>
<dbReference type="Proteomes" id="UP001064087">
    <property type="component" value="Chromosome"/>
</dbReference>
<dbReference type="PRINTS" id="PR00111">
    <property type="entry name" value="ABHYDROLASE"/>
</dbReference>
<dbReference type="InterPro" id="IPR029058">
    <property type="entry name" value="AB_hydrolase_fold"/>
</dbReference>
<dbReference type="Gene3D" id="3.40.50.1820">
    <property type="entry name" value="alpha/beta hydrolase"/>
    <property type="match status" value="1"/>
</dbReference>
<dbReference type="PANTHER" id="PTHR46118:SF4">
    <property type="entry name" value="PROTEIN ABHD11"/>
    <property type="match status" value="1"/>
</dbReference>
<accession>A0ABY6D9V4</accession>
<keyword evidence="1 3" id="KW-0378">Hydrolase</keyword>
<dbReference type="PANTHER" id="PTHR46118">
    <property type="entry name" value="PROTEIN ABHD11"/>
    <property type="match status" value="1"/>
</dbReference>
<evidence type="ECO:0000313" key="4">
    <source>
        <dbReference type="Proteomes" id="UP001064087"/>
    </source>
</evidence>
<name>A0ABY6D9V4_9RHOB</name>
<organism evidence="3 4">
    <name type="scientific">Roseovarius pelagicus</name>
    <dbReference type="NCBI Taxonomy" id="2980108"/>
    <lineage>
        <taxon>Bacteria</taxon>
        <taxon>Pseudomonadati</taxon>
        <taxon>Pseudomonadota</taxon>
        <taxon>Alphaproteobacteria</taxon>
        <taxon>Rhodobacterales</taxon>
        <taxon>Roseobacteraceae</taxon>
        <taxon>Roseovarius</taxon>
    </lineage>
</organism>
<dbReference type="GO" id="GO:0016787">
    <property type="term" value="F:hydrolase activity"/>
    <property type="evidence" value="ECO:0007669"/>
    <property type="project" value="UniProtKB-KW"/>
</dbReference>
<sequence>MLNLIEHGTRTDQPSLLIAHGLYGSARNWGVIAKRLSDTRRVVTVDMRNHGASPWMDSHTYADMAFDLAEVLVAQDGPFDVLGHSMGGKAAMTLALQYPENVGRLIVADIAPVTYEHSQIRYVDALKSVDLTGLEKRSDAIDRMKDLIDDPALIPFFLQSLDVSAGRWRLNLDALGAAMPDIMGFPQIDAEFTHPTLFLSGGKSDYVQPEHRPEIKRLFPKARFVKLPEAGHWLHAEAPRAFEATVRTWLERTG</sequence>
<protein>
    <submittedName>
        <fullName evidence="3">Alpha/beta fold hydrolase</fullName>
    </submittedName>
</protein>
<proteinExistence type="predicted"/>
<keyword evidence="4" id="KW-1185">Reference proteome</keyword>